<organism evidence="3 4">
    <name type="scientific">Apostasia shenzhenica</name>
    <dbReference type="NCBI Taxonomy" id="1088818"/>
    <lineage>
        <taxon>Eukaryota</taxon>
        <taxon>Viridiplantae</taxon>
        <taxon>Streptophyta</taxon>
        <taxon>Embryophyta</taxon>
        <taxon>Tracheophyta</taxon>
        <taxon>Spermatophyta</taxon>
        <taxon>Magnoliopsida</taxon>
        <taxon>Liliopsida</taxon>
        <taxon>Asparagales</taxon>
        <taxon>Orchidaceae</taxon>
        <taxon>Apostasioideae</taxon>
        <taxon>Apostasia</taxon>
    </lineage>
</organism>
<dbReference type="PANTHER" id="PTHR33265">
    <property type="entry name" value="AVR9/CF-9 RAPIDLY ELICITED PROTEIN-RELATED"/>
    <property type="match status" value="1"/>
</dbReference>
<dbReference type="EMBL" id="KZ452447">
    <property type="protein sequence ID" value="PKA48403.1"/>
    <property type="molecule type" value="Genomic_DNA"/>
</dbReference>
<evidence type="ECO:0000256" key="1">
    <source>
        <dbReference type="SAM" id="MobiDB-lite"/>
    </source>
</evidence>
<reference evidence="3 4" key="1">
    <citation type="journal article" date="2017" name="Nature">
        <title>The Apostasia genome and the evolution of orchids.</title>
        <authorList>
            <person name="Zhang G.Q."/>
            <person name="Liu K.W."/>
            <person name="Li Z."/>
            <person name="Lohaus R."/>
            <person name="Hsiao Y.Y."/>
            <person name="Niu S.C."/>
            <person name="Wang J.Y."/>
            <person name="Lin Y.C."/>
            <person name="Xu Q."/>
            <person name="Chen L.J."/>
            <person name="Yoshida K."/>
            <person name="Fujiwara S."/>
            <person name="Wang Z.W."/>
            <person name="Zhang Y.Q."/>
            <person name="Mitsuda N."/>
            <person name="Wang M."/>
            <person name="Liu G.H."/>
            <person name="Pecoraro L."/>
            <person name="Huang H.X."/>
            <person name="Xiao X.J."/>
            <person name="Lin M."/>
            <person name="Wu X.Y."/>
            <person name="Wu W.L."/>
            <person name="Chen Y.Y."/>
            <person name="Chang S.B."/>
            <person name="Sakamoto S."/>
            <person name="Ohme-Takagi M."/>
            <person name="Yagi M."/>
            <person name="Zeng S.J."/>
            <person name="Shen C.Y."/>
            <person name="Yeh C.M."/>
            <person name="Luo Y.B."/>
            <person name="Tsai W.C."/>
            <person name="Van de Peer Y."/>
            <person name="Liu Z.J."/>
        </authorList>
    </citation>
    <scope>NUCLEOTIDE SEQUENCE [LARGE SCALE GENOMIC DNA]</scope>
    <source>
        <strain evidence="4">cv. Shenzhen</strain>
        <tissue evidence="3">Stem</tissue>
    </source>
</reference>
<keyword evidence="4" id="KW-1185">Reference proteome</keyword>
<keyword evidence="2" id="KW-0732">Signal</keyword>
<evidence type="ECO:0000313" key="4">
    <source>
        <dbReference type="Proteomes" id="UP000236161"/>
    </source>
</evidence>
<evidence type="ECO:0000256" key="2">
    <source>
        <dbReference type="SAM" id="SignalP"/>
    </source>
</evidence>
<dbReference type="Pfam" id="PF05553">
    <property type="entry name" value="DUF761"/>
    <property type="match status" value="1"/>
</dbReference>
<dbReference type="Proteomes" id="UP000236161">
    <property type="component" value="Unassembled WGS sequence"/>
</dbReference>
<proteinExistence type="predicted"/>
<gene>
    <name evidence="3" type="ORF">AXF42_Ash020966</name>
</gene>
<evidence type="ECO:0008006" key="5">
    <source>
        <dbReference type="Google" id="ProtNLM"/>
    </source>
</evidence>
<feature type="signal peptide" evidence="2">
    <location>
        <begin position="1"/>
        <end position="29"/>
    </location>
</feature>
<sequence>MAKKRHSAVVARAWRILRLALLWARKGGAFKQRLLLDLKNLHPRGASAASNRLRYFERQFSFDETPAFHFKMHRPASLRHLRIPCITPAVAFDDDDDEIIFERCREMRFLESRENGDDEKDQSDGDGVEEGEETEDEIDSRAEKFIVEFYEQMKLQRQISYLEYDEMLQRGMR</sequence>
<feature type="chain" id="PRO_5014116562" description="DUF761 domain-containing protein" evidence="2">
    <location>
        <begin position="30"/>
        <end position="173"/>
    </location>
</feature>
<feature type="compositionally biased region" description="Acidic residues" evidence="1">
    <location>
        <begin position="116"/>
        <end position="138"/>
    </location>
</feature>
<name>A0A2H9ZYN9_9ASPA</name>
<accession>A0A2H9ZYN9</accession>
<evidence type="ECO:0000313" key="3">
    <source>
        <dbReference type="EMBL" id="PKA48403.1"/>
    </source>
</evidence>
<dbReference type="OrthoDB" id="1929803at2759"/>
<dbReference type="PANTHER" id="PTHR33265:SF5">
    <property type="entry name" value="COTTON FIBER PROTEIN"/>
    <property type="match status" value="1"/>
</dbReference>
<dbReference type="AlphaFoldDB" id="A0A2H9ZYN9"/>
<dbReference type="InterPro" id="IPR008480">
    <property type="entry name" value="DUF761_pln"/>
</dbReference>
<feature type="region of interest" description="Disordered" evidence="1">
    <location>
        <begin position="112"/>
        <end position="140"/>
    </location>
</feature>
<dbReference type="STRING" id="1088818.A0A2H9ZYN9"/>
<protein>
    <recommendedName>
        <fullName evidence="5">DUF761 domain-containing protein</fullName>
    </recommendedName>
</protein>